<dbReference type="PANTHER" id="PTHR12268:SF26">
    <property type="entry name" value="UTROPHIN"/>
    <property type="match status" value="1"/>
</dbReference>
<evidence type="ECO:0000259" key="8">
    <source>
        <dbReference type="PROSITE" id="PS50135"/>
    </source>
</evidence>
<keyword evidence="5" id="KW-0862">Zinc</keyword>
<dbReference type="FunFam" id="1.10.238.10:FF:000008">
    <property type="entry name" value="Dystrophin isoform 2"/>
    <property type="match status" value="1"/>
</dbReference>
<evidence type="ECO:0000256" key="2">
    <source>
        <dbReference type="ARBA" id="ARBA00022475"/>
    </source>
</evidence>
<dbReference type="GO" id="GO:0045202">
    <property type="term" value="C:synapse"/>
    <property type="evidence" value="ECO:0007669"/>
    <property type="project" value="GOC"/>
</dbReference>
<dbReference type="InParanoid" id="A0A672T9V9"/>
<evidence type="ECO:0000313" key="10">
    <source>
        <dbReference type="Proteomes" id="UP000472262"/>
    </source>
</evidence>
<evidence type="ECO:0000256" key="3">
    <source>
        <dbReference type="ARBA" id="ARBA00022723"/>
    </source>
</evidence>
<dbReference type="Gene3D" id="1.10.238.10">
    <property type="entry name" value="EF-hand"/>
    <property type="match status" value="2"/>
</dbReference>
<accession>A0A672T9V9</accession>
<dbReference type="PROSITE" id="PS50135">
    <property type="entry name" value="ZF_ZZ_2"/>
    <property type="match status" value="1"/>
</dbReference>
<evidence type="ECO:0000256" key="7">
    <source>
        <dbReference type="PROSITE-ProRule" id="PRU00228"/>
    </source>
</evidence>
<dbReference type="Ensembl" id="ENSSGRT00000118677.1">
    <property type="protein sequence ID" value="ENSSGRP00000111727.1"/>
    <property type="gene ID" value="ENSSGRG00000054907.1"/>
</dbReference>
<proteinExistence type="predicted"/>
<dbReference type="GO" id="GO:0099536">
    <property type="term" value="P:synaptic signaling"/>
    <property type="evidence" value="ECO:0007669"/>
    <property type="project" value="TreeGrafter"/>
</dbReference>
<evidence type="ECO:0000256" key="5">
    <source>
        <dbReference type="ARBA" id="ARBA00022833"/>
    </source>
</evidence>
<keyword evidence="2" id="KW-1003">Cell membrane</keyword>
<dbReference type="CDD" id="cd02334">
    <property type="entry name" value="ZZ_dystrophin"/>
    <property type="match status" value="1"/>
</dbReference>
<evidence type="ECO:0000256" key="1">
    <source>
        <dbReference type="ARBA" id="ARBA00004202"/>
    </source>
</evidence>
<dbReference type="InterPro" id="IPR015154">
    <property type="entry name" value="EF-hand_dom_typ2"/>
</dbReference>
<reference evidence="9" key="2">
    <citation type="submission" date="2025-09" db="UniProtKB">
        <authorList>
            <consortium name="Ensembl"/>
        </authorList>
    </citation>
    <scope>IDENTIFICATION</scope>
</reference>
<name>A0A672T9V9_SINGR</name>
<dbReference type="Pfam" id="PF09069">
    <property type="entry name" value="EF-hand_3"/>
    <property type="match status" value="1"/>
</dbReference>
<protein>
    <recommendedName>
        <fullName evidence="8">ZZ-type domain-containing protein</fullName>
    </recommendedName>
</protein>
<reference evidence="9" key="1">
    <citation type="submission" date="2025-08" db="UniProtKB">
        <authorList>
            <consortium name="Ensembl"/>
        </authorList>
    </citation>
    <scope>IDENTIFICATION</scope>
</reference>
<dbReference type="GO" id="GO:0008270">
    <property type="term" value="F:zinc ion binding"/>
    <property type="evidence" value="ECO:0007669"/>
    <property type="project" value="UniProtKB-KW"/>
</dbReference>
<keyword evidence="3" id="KW-0479">Metal-binding</keyword>
<evidence type="ECO:0000256" key="4">
    <source>
        <dbReference type="ARBA" id="ARBA00022771"/>
    </source>
</evidence>
<dbReference type="InterPro" id="IPR043145">
    <property type="entry name" value="Znf_ZZ_sf"/>
</dbReference>
<dbReference type="Gene3D" id="3.30.60.90">
    <property type="match status" value="1"/>
</dbReference>
<dbReference type="GO" id="GO:0005886">
    <property type="term" value="C:plasma membrane"/>
    <property type="evidence" value="ECO:0007669"/>
    <property type="project" value="UniProtKB-SubCell"/>
</dbReference>
<dbReference type="SUPFAM" id="SSF57850">
    <property type="entry name" value="RING/U-box"/>
    <property type="match status" value="1"/>
</dbReference>
<dbReference type="FunFam" id="3.30.60.90:FF:000001">
    <property type="entry name" value="Dystrophin isoform 2"/>
    <property type="match status" value="1"/>
</dbReference>
<comment type="subcellular location">
    <subcellularLocation>
        <location evidence="1">Cell membrane</location>
        <topology evidence="1">Peripheral membrane protein</topology>
    </subcellularLocation>
</comment>
<dbReference type="InterPro" id="IPR011992">
    <property type="entry name" value="EF-hand-dom_pair"/>
</dbReference>
<feature type="domain" description="ZZ-type" evidence="8">
    <location>
        <begin position="143"/>
        <end position="199"/>
    </location>
</feature>
<evidence type="ECO:0000256" key="6">
    <source>
        <dbReference type="ARBA" id="ARBA00023136"/>
    </source>
</evidence>
<dbReference type="SMART" id="SM00291">
    <property type="entry name" value="ZnF_ZZ"/>
    <property type="match status" value="1"/>
</dbReference>
<organism evidence="9 10">
    <name type="scientific">Sinocyclocheilus grahami</name>
    <name type="common">Dianchi golden-line fish</name>
    <name type="synonym">Barbus grahami</name>
    <dbReference type="NCBI Taxonomy" id="75366"/>
    <lineage>
        <taxon>Eukaryota</taxon>
        <taxon>Metazoa</taxon>
        <taxon>Chordata</taxon>
        <taxon>Craniata</taxon>
        <taxon>Vertebrata</taxon>
        <taxon>Euteleostomi</taxon>
        <taxon>Actinopterygii</taxon>
        <taxon>Neopterygii</taxon>
        <taxon>Teleostei</taxon>
        <taxon>Ostariophysi</taxon>
        <taxon>Cypriniformes</taxon>
        <taxon>Cyprinidae</taxon>
        <taxon>Cyprininae</taxon>
        <taxon>Sinocyclocheilus</taxon>
    </lineage>
</organism>
<dbReference type="PANTHER" id="PTHR12268">
    <property type="entry name" value="E3 UBIQUITIN-PROTEIN LIGASE KCMF1"/>
    <property type="match status" value="1"/>
</dbReference>
<keyword evidence="4 7" id="KW-0863">Zinc-finger</keyword>
<dbReference type="InterPro" id="IPR000433">
    <property type="entry name" value="Znf_ZZ"/>
</dbReference>
<keyword evidence="6" id="KW-0472">Membrane</keyword>
<evidence type="ECO:0000313" key="9">
    <source>
        <dbReference type="Ensembl" id="ENSSGRP00000111727.1"/>
    </source>
</evidence>
<dbReference type="SUPFAM" id="SSF47473">
    <property type="entry name" value="EF-hand"/>
    <property type="match status" value="1"/>
</dbReference>
<keyword evidence="10" id="KW-1185">Reference proteome</keyword>
<dbReference type="Proteomes" id="UP000472262">
    <property type="component" value="Unassembled WGS sequence"/>
</dbReference>
<dbReference type="AlphaFoldDB" id="A0A672T9V9"/>
<dbReference type="Pfam" id="PF00569">
    <property type="entry name" value="ZZ"/>
    <property type="match status" value="1"/>
</dbReference>
<dbReference type="PROSITE" id="PS01357">
    <property type="entry name" value="ZF_ZZ_1"/>
    <property type="match status" value="1"/>
</dbReference>
<dbReference type="InterPro" id="IPR050774">
    <property type="entry name" value="KCMF1/Dystrophin"/>
</dbReference>
<sequence>GCFQHRLSYCLLSLIHNVFVCHRGRSGKIRVLSMKIGLLSLCKGHLEEKYKCLFNQVSSAGDTCDQRQLGLLLHDAIQIPRQLGEVAAFGGSNIEPSVRSCFQHVTNKVELEPRQFIDWMRLEPQSMVWIPVLHRVAAAETAKHQAKCNICKEFPIVGFRYRSLKHFNYDVCQSCFFSGRTAKGHKLNYPVVEYCTPTTSGEDMRDFTKVLKNKFRSKKYFAKHPRLGYLPVQTVLEGDNMETVLLFMCVFVFRLSPSPQLSHDDTHSRIGQYASRLAQMERSNGSLPTDSSSATGSIGSPANHFILPHPAHTRVSSHPHSPIKSCPAPHSVVLGPAVLPRECRSLTRITEVWFLRCPLPIGLTGGSVKNSGQIQQDNWVMLILNHAHLSFQPELNGTSSSGSLHQDTAGQAELTDEFLHQCANSNSDMAEVVEQINHSFPACSRKSNPKVVH</sequence>